<gene>
    <name evidence="1" type="ORF">EVA_03997</name>
</gene>
<name>J9GKM0_9ZZZZ</name>
<dbReference type="EMBL" id="AMCI01000769">
    <property type="protein sequence ID" value="EJX07894.1"/>
    <property type="molecule type" value="Genomic_DNA"/>
</dbReference>
<organism evidence="1">
    <name type="scientific">gut metagenome</name>
    <dbReference type="NCBI Taxonomy" id="749906"/>
    <lineage>
        <taxon>unclassified sequences</taxon>
        <taxon>metagenomes</taxon>
        <taxon>organismal metagenomes</taxon>
    </lineage>
</organism>
<sequence length="63" mass="7010">MLSRLVLEEVLNSFVGNHLLVEDVSTSLGALYHLDHLGVGTSIGLTFLERSDCFLCHVLIWII</sequence>
<accession>J9GKM0</accession>
<reference evidence="1" key="1">
    <citation type="journal article" date="2012" name="PLoS ONE">
        <title>Gene sets for utilization of primary and secondary nutrition supplies in the distal gut of endangered iberian lynx.</title>
        <authorList>
            <person name="Alcaide M."/>
            <person name="Messina E."/>
            <person name="Richter M."/>
            <person name="Bargiela R."/>
            <person name="Peplies J."/>
            <person name="Huws S.A."/>
            <person name="Newbold C.J."/>
            <person name="Golyshin P.N."/>
            <person name="Simon M.A."/>
            <person name="Lopez G."/>
            <person name="Yakimov M.M."/>
            <person name="Ferrer M."/>
        </authorList>
    </citation>
    <scope>NUCLEOTIDE SEQUENCE</scope>
</reference>
<proteinExistence type="predicted"/>
<protein>
    <submittedName>
        <fullName evidence="1">Uncharacterized protein</fullName>
    </submittedName>
</protein>
<comment type="caution">
    <text evidence="1">The sequence shown here is derived from an EMBL/GenBank/DDBJ whole genome shotgun (WGS) entry which is preliminary data.</text>
</comment>
<dbReference type="AlphaFoldDB" id="J9GKM0"/>
<evidence type="ECO:0000313" key="1">
    <source>
        <dbReference type="EMBL" id="EJX07894.1"/>
    </source>
</evidence>